<reference evidence="1 2" key="2">
    <citation type="journal article" date="2016" name="Microb. Ecol.">
        <title>Genome Characteristics of a Novel Type I Methanotroph (Sn10-6) Isolated from a Flooded Indian Rice Field.</title>
        <authorList>
            <person name="Rahalkar M.C."/>
            <person name="Pandit P.S."/>
            <person name="Dhakephalkar P.K."/>
            <person name="Pore S."/>
            <person name="Arora P."/>
            <person name="Kapse N."/>
        </authorList>
    </citation>
    <scope>NUCLEOTIDE SEQUENCE [LARGE SCALE GENOMIC DNA]</scope>
    <source>
        <strain evidence="1 2">Sn10-6</strain>
    </source>
</reference>
<gene>
    <name evidence="1" type="ORF">VZ94_00895</name>
</gene>
<protein>
    <submittedName>
        <fullName evidence="1">Uncharacterized protein</fullName>
    </submittedName>
</protein>
<comment type="caution">
    <text evidence="1">The sequence shown here is derived from an EMBL/GenBank/DDBJ whole genome shotgun (WGS) entry which is preliminary data.</text>
</comment>
<dbReference type="EMBL" id="LAJX01000007">
    <property type="protein sequence ID" value="KJV08007.1"/>
    <property type="molecule type" value="Genomic_DNA"/>
</dbReference>
<name>A0A0F3IMT9_9GAMM</name>
<reference evidence="2" key="1">
    <citation type="submission" date="2015-03" db="EMBL/GenBank/DDBJ databases">
        <title>Draft genome sequence of a novel methanotroph (Sn10-6) isolated from flooded ricefield rhizosphere in India.</title>
        <authorList>
            <person name="Pandit P.S."/>
            <person name="Pore S.D."/>
            <person name="Arora P."/>
            <person name="Kapse N.G."/>
            <person name="Dhakephalkar P.K."/>
            <person name="Rahalkar M.C."/>
        </authorList>
    </citation>
    <scope>NUCLEOTIDE SEQUENCE [LARGE SCALE GENOMIC DNA]</scope>
    <source>
        <strain evidence="2">Sn10-6</strain>
    </source>
</reference>
<sequence length="59" mass="6966">MTELGELLAKKLPNATIAIRQHGVEIYRRESDMKIERFCGPIQQKTAQPFDWAYWTKRT</sequence>
<dbReference type="RefSeq" id="WP_045777778.1">
    <property type="nucleotide sequence ID" value="NZ_LAJX01000007.1"/>
</dbReference>
<dbReference type="AlphaFoldDB" id="A0A0F3IMT9"/>
<evidence type="ECO:0000313" key="1">
    <source>
        <dbReference type="EMBL" id="KJV08007.1"/>
    </source>
</evidence>
<keyword evidence="2" id="KW-1185">Reference proteome</keyword>
<organism evidence="1 2">
    <name type="scientific">Methylocucumis oryzae</name>
    <dbReference type="NCBI Taxonomy" id="1632867"/>
    <lineage>
        <taxon>Bacteria</taxon>
        <taxon>Pseudomonadati</taxon>
        <taxon>Pseudomonadota</taxon>
        <taxon>Gammaproteobacteria</taxon>
        <taxon>Methylococcales</taxon>
        <taxon>Methylococcaceae</taxon>
        <taxon>Methylocucumis</taxon>
    </lineage>
</organism>
<evidence type="ECO:0000313" key="2">
    <source>
        <dbReference type="Proteomes" id="UP000033684"/>
    </source>
</evidence>
<dbReference type="Proteomes" id="UP000033684">
    <property type="component" value="Unassembled WGS sequence"/>
</dbReference>
<accession>A0A0F3IMT9</accession>
<proteinExistence type="predicted"/>